<dbReference type="Proteomes" id="UP000095767">
    <property type="component" value="Unassembled WGS sequence"/>
</dbReference>
<keyword evidence="2" id="KW-1185">Reference proteome</keyword>
<sequence length="148" mass="16480">MSPAVVEAVVVAVGKRRGDGSFIEEHRRLVGGWRGGGGRRGTEFSIFKDVLFHERHPCLIENFLKVKQRGLDSAFILVLWCLWKEGNARFLCQTEMTAAQLMSMIVDEGGLWIQAGAKNLGTVDERDLVIQLAPGTREQVELIEHSSC</sequence>
<evidence type="ECO:0000313" key="2">
    <source>
        <dbReference type="Proteomes" id="UP000095767"/>
    </source>
</evidence>
<protein>
    <submittedName>
        <fullName evidence="1">Uncharacterized protein</fullName>
    </submittedName>
</protein>
<reference evidence="1 2" key="1">
    <citation type="submission" date="2016-09" db="EMBL/GenBank/DDBJ databases">
        <title>The draft genome of Dichanthelium oligosanthes: A C3 panicoid grass species.</title>
        <authorList>
            <person name="Studer A.J."/>
            <person name="Schnable J.C."/>
            <person name="Brutnell T.P."/>
        </authorList>
    </citation>
    <scope>NUCLEOTIDE SEQUENCE [LARGE SCALE GENOMIC DNA]</scope>
    <source>
        <strain evidence="2">cv. Kellogg 1175</strain>
        <tissue evidence="1">Leaf</tissue>
    </source>
</reference>
<dbReference type="EMBL" id="LWDX02001825">
    <property type="protein sequence ID" value="OEL38434.1"/>
    <property type="molecule type" value="Genomic_DNA"/>
</dbReference>
<accession>A0A1E5WM36</accession>
<name>A0A1E5WM36_9POAL</name>
<gene>
    <name evidence="1" type="ORF">BAE44_0000547</name>
</gene>
<evidence type="ECO:0000313" key="1">
    <source>
        <dbReference type="EMBL" id="OEL38434.1"/>
    </source>
</evidence>
<proteinExistence type="predicted"/>
<organism evidence="1 2">
    <name type="scientific">Dichanthelium oligosanthes</name>
    <dbReference type="NCBI Taxonomy" id="888268"/>
    <lineage>
        <taxon>Eukaryota</taxon>
        <taxon>Viridiplantae</taxon>
        <taxon>Streptophyta</taxon>
        <taxon>Embryophyta</taxon>
        <taxon>Tracheophyta</taxon>
        <taxon>Spermatophyta</taxon>
        <taxon>Magnoliopsida</taxon>
        <taxon>Liliopsida</taxon>
        <taxon>Poales</taxon>
        <taxon>Poaceae</taxon>
        <taxon>PACMAD clade</taxon>
        <taxon>Panicoideae</taxon>
        <taxon>Panicodae</taxon>
        <taxon>Paniceae</taxon>
        <taxon>Dichantheliinae</taxon>
        <taxon>Dichanthelium</taxon>
    </lineage>
</organism>
<dbReference type="AlphaFoldDB" id="A0A1E5WM36"/>
<comment type="caution">
    <text evidence="1">The sequence shown here is derived from an EMBL/GenBank/DDBJ whole genome shotgun (WGS) entry which is preliminary data.</text>
</comment>